<dbReference type="Proteomes" id="UP000230423">
    <property type="component" value="Unassembled WGS sequence"/>
</dbReference>
<dbReference type="GO" id="GO:0016491">
    <property type="term" value="F:oxidoreductase activity"/>
    <property type="evidence" value="ECO:0007669"/>
    <property type="project" value="InterPro"/>
</dbReference>
<dbReference type="OrthoDB" id="416253at2759"/>
<evidence type="ECO:0000313" key="2">
    <source>
        <dbReference type="Proteomes" id="UP000230423"/>
    </source>
</evidence>
<dbReference type="InterPro" id="IPR036812">
    <property type="entry name" value="NAD(P)_OxRdtase_dom_sf"/>
</dbReference>
<sequence length="131" mass="14999">MYEINGTIEQGIRFLNSQEKGNRENQYRRLVVVQKFNESIRIALEAGYRLFDTAELYGTEGELGAALEAFSSLVRGNKEILDEPDVKKLGEKFDVSSQVAAIELSEDELKSLRMLDRNTAFCPRCFPWRCL</sequence>
<dbReference type="AlphaFoldDB" id="A0A2G9TVC5"/>
<dbReference type="Gene3D" id="3.20.20.100">
    <property type="entry name" value="NADP-dependent oxidoreductase domain"/>
    <property type="match status" value="1"/>
</dbReference>
<reference evidence="1 2" key="1">
    <citation type="submission" date="2015-09" db="EMBL/GenBank/DDBJ databases">
        <title>Draft genome of the parasitic nematode Teladorsagia circumcincta isolate WARC Sus (inbred).</title>
        <authorList>
            <person name="Mitreva M."/>
        </authorList>
    </citation>
    <scope>NUCLEOTIDE SEQUENCE [LARGE SCALE GENOMIC DNA]</scope>
    <source>
        <strain evidence="1 2">S</strain>
    </source>
</reference>
<dbReference type="SUPFAM" id="SSF51430">
    <property type="entry name" value="NAD(P)-linked oxidoreductase"/>
    <property type="match status" value="1"/>
</dbReference>
<evidence type="ECO:0000313" key="1">
    <source>
        <dbReference type="EMBL" id="PIO61976.1"/>
    </source>
</evidence>
<gene>
    <name evidence="1" type="ORF">TELCIR_16484</name>
</gene>
<keyword evidence="2" id="KW-1185">Reference proteome</keyword>
<organism evidence="1 2">
    <name type="scientific">Teladorsagia circumcincta</name>
    <name type="common">Brown stomach worm</name>
    <name type="synonym">Ostertagia circumcincta</name>
    <dbReference type="NCBI Taxonomy" id="45464"/>
    <lineage>
        <taxon>Eukaryota</taxon>
        <taxon>Metazoa</taxon>
        <taxon>Ecdysozoa</taxon>
        <taxon>Nematoda</taxon>
        <taxon>Chromadorea</taxon>
        <taxon>Rhabditida</taxon>
        <taxon>Rhabditina</taxon>
        <taxon>Rhabditomorpha</taxon>
        <taxon>Strongyloidea</taxon>
        <taxon>Trichostrongylidae</taxon>
        <taxon>Teladorsagia</taxon>
    </lineage>
</organism>
<dbReference type="PROSITE" id="PS00798">
    <property type="entry name" value="ALDOKETO_REDUCTASE_1"/>
    <property type="match status" value="1"/>
</dbReference>
<name>A0A2G9TVC5_TELCI</name>
<proteinExistence type="predicted"/>
<protein>
    <recommendedName>
        <fullName evidence="3">NADP-dependent oxidoreductase domain-containing protein</fullName>
    </recommendedName>
</protein>
<accession>A0A2G9TVC5</accession>
<dbReference type="EMBL" id="KZ352749">
    <property type="protein sequence ID" value="PIO61976.1"/>
    <property type="molecule type" value="Genomic_DNA"/>
</dbReference>
<evidence type="ECO:0008006" key="3">
    <source>
        <dbReference type="Google" id="ProtNLM"/>
    </source>
</evidence>
<dbReference type="InterPro" id="IPR018170">
    <property type="entry name" value="Aldo/ket_reductase_CS"/>
</dbReference>